<accession>A0A5C6EA25</accession>
<keyword evidence="3" id="KW-1185">Reference proteome</keyword>
<protein>
    <submittedName>
        <fullName evidence="2">Uncharacterized protein</fullName>
    </submittedName>
</protein>
<dbReference type="RefSeq" id="WP_146598363.1">
    <property type="nucleotide sequence ID" value="NZ_SJPY01000001.1"/>
</dbReference>
<feature type="region of interest" description="Disordered" evidence="1">
    <location>
        <begin position="279"/>
        <end position="336"/>
    </location>
</feature>
<dbReference type="AlphaFoldDB" id="A0A5C6EA25"/>
<dbReference type="EMBL" id="SJPY01000001">
    <property type="protein sequence ID" value="TWU45708.1"/>
    <property type="molecule type" value="Genomic_DNA"/>
</dbReference>
<gene>
    <name evidence="2" type="ORF">Q31b_08840</name>
</gene>
<evidence type="ECO:0000313" key="2">
    <source>
        <dbReference type="EMBL" id="TWU45708.1"/>
    </source>
</evidence>
<evidence type="ECO:0000256" key="1">
    <source>
        <dbReference type="SAM" id="MobiDB-lite"/>
    </source>
</evidence>
<dbReference type="OrthoDB" id="278609at2"/>
<feature type="compositionally biased region" description="Gly residues" evidence="1">
    <location>
        <begin position="327"/>
        <end position="336"/>
    </location>
</feature>
<sequence>MRRSLLWLLWLVLPVFVLAYHYGPGQTWLARDKAATLIRKAQAQSASATAAQEAAYELHLDLLDARRASFAAGIDWQTQSDHPLARSVVDATARQDAAYDRAGDLWQQAADLYGQATETLLKEASSTSSRGIEIPATDRQLLESLRWAEARAMVRAGQVFNGIEQLQALLELRMVERTMNGRTKPTGHTSPTGHTLPTDAIREELAAAQYVGARLLREEGRPPEVWRPVSDAARQHYRYLASSEASPSDANLVALPSLDRGSQMQRNLEQVLNLEQSVSDQLEGVPLPRTAPLARRPGDGAPGEGKPGNNPGKGPPNTEGPPMNGAGMAGPMGSGW</sequence>
<dbReference type="Proteomes" id="UP000315471">
    <property type="component" value="Unassembled WGS sequence"/>
</dbReference>
<reference evidence="2 3" key="1">
    <citation type="submission" date="2019-02" db="EMBL/GenBank/DDBJ databases">
        <title>Deep-cultivation of Planctomycetes and their phenomic and genomic characterization uncovers novel biology.</title>
        <authorList>
            <person name="Wiegand S."/>
            <person name="Jogler M."/>
            <person name="Boedeker C."/>
            <person name="Pinto D."/>
            <person name="Vollmers J."/>
            <person name="Rivas-Marin E."/>
            <person name="Kohn T."/>
            <person name="Peeters S.H."/>
            <person name="Heuer A."/>
            <person name="Rast P."/>
            <person name="Oberbeckmann S."/>
            <person name="Bunk B."/>
            <person name="Jeske O."/>
            <person name="Meyerdierks A."/>
            <person name="Storesund J.E."/>
            <person name="Kallscheuer N."/>
            <person name="Luecker S."/>
            <person name="Lage O.M."/>
            <person name="Pohl T."/>
            <person name="Merkel B.J."/>
            <person name="Hornburger P."/>
            <person name="Mueller R.-W."/>
            <person name="Bruemmer F."/>
            <person name="Labrenz M."/>
            <person name="Spormann A.M."/>
            <person name="Op Den Camp H."/>
            <person name="Overmann J."/>
            <person name="Amann R."/>
            <person name="Jetten M.S.M."/>
            <person name="Mascher T."/>
            <person name="Medema M.H."/>
            <person name="Devos D.P."/>
            <person name="Kaster A.-K."/>
            <person name="Ovreas L."/>
            <person name="Rohde M."/>
            <person name="Galperin M.Y."/>
            <person name="Jogler C."/>
        </authorList>
    </citation>
    <scope>NUCLEOTIDE SEQUENCE [LARGE SCALE GENOMIC DNA]</scope>
    <source>
        <strain evidence="2 3">Q31b</strain>
    </source>
</reference>
<feature type="compositionally biased region" description="Low complexity" evidence="1">
    <location>
        <begin position="286"/>
        <end position="295"/>
    </location>
</feature>
<feature type="compositionally biased region" description="Low complexity" evidence="1">
    <location>
        <begin position="307"/>
        <end position="326"/>
    </location>
</feature>
<organism evidence="2 3">
    <name type="scientific">Novipirellula aureliae</name>
    <dbReference type="NCBI Taxonomy" id="2527966"/>
    <lineage>
        <taxon>Bacteria</taxon>
        <taxon>Pseudomonadati</taxon>
        <taxon>Planctomycetota</taxon>
        <taxon>Planctomycetia</taxon>
        <taxon>Pirellulales</taxon>
        <taxon>Pirellulaceae</taxon>
        <taxon>Novipirellula</taxon>
    </lineage>
</organism>
<comment type="caution">
    <text evidence="2">The sequence shown here is derived from an EMBL/GenBank/DDBJ whole genome shotgun (WGS) entry which is preliminary data.</text>
</comment>
<evidence type="ECO:0000313" key="3">
    <source>
        <dbReference type="Proteomes" id="UP000315471"/>
    </source>
</evidence>
<proteinExistence type="predicted"/>
<name>A0A5C6EA25_9BACT</name>